<gene>
    <name evidence="2" type="ORF">SAMN04487996_12156</name>
</gene>
<dbReference type="InterPro" id="IPR043519">
    <property type="entry name" value="NT_sf"/>
</dbReference>
<dbReference type="Proteomes" id="UP000198748">
    <property type="component" value="Unassembled WGS sequence"/>
</dbReference>
<accession>A0A1G7VZ25</accession>
<keyword evidence="3" id="KW-1185">Reference proteome</keyword>
<dbReference type="AlphaFoldDB" id="A0A1G7VZ25"/>
<organism evidence="2 3">
    <name type="scientific">Dyadobacter soli</name>
    <dbReference type="NCBI Taxonomy" id="659014"/>
    <lineage>
        <taxon>Bacteria</taxon>
        <taxon>Pseudomonadati</taxon>
        <taxon>Bacteroidota</taxon>
        <taxon>Cytophagia</taxon>
        <taxon>Cytophagales</taxon>
        <taxon>Spirosomataceae</taxon>
        <taxon>Dyadobacter</taxon>
    </lineage>
</organism>
<dbReference type="Pfam" id="PF01909">
    <property type="entry name" value="NTP_transf_2"/>
    <property type="match status" value="1"/>
</dbReference>
<feature type="domain" description="Polymerase nucleotidyl transferase" evidence="1">
    <location>
        <begin position="16"/>
        <end position="76"/>
    </location>
</feature>
<reference evidence="3" key="1">
    <citation type="submission" date="2016-10" db="EMBL/GenBank/DDBJ databases">
        <authorList>
            <person name="Varghese N."/>
            <person name="Submissions S."/>
        </authorList>
    </citation>
    <scope>NUCLEOTIDE SEQUENCE [LARGE SCALE GENOMIC DNA]</scope>
    <source>
        <strain evidence="3">DSM 25329</strain>
    </source>
</reference>
<dbReference type="InterPro" id="IPR002934">
    <property type="entry name" value="Polymerase_NTP_transf_dom"/>
</dbReference>
<dbReference type="CDD" id="cd05403">
    <property type="entry name" value="NT_KNTase_like"/>
    <property type="match status" value="1"/>
</dbReference>
<dbReference type="EMBL" id="FNAN01000021">
    <property type="protein sequence ID" value="SDG65024.1"/>
    <property type="molecule type" value="Genomic_DNA"/>
</dbReference>
<dbReference type="STRING" id="659014.SAMN04487996_12156"/>
<sequence>MTVGEFESILRKERIFEEFGISKLGLFGSFARGEKYHDIDILLEQNLDYTIREKLKDKLQSLLNIKVDLVPEKFADPIILYRARQDLKYVTR</sequence>
<proteinExistence type="predicted"/>
<dbReference type="Gene3D" id="3.30.460.10">
    <property type="entry name" value="Beta Polymerase, domain 2"/>
    <property type="match status" value="1"/>
</dbReference>
<dbReference type="GO" id="GO:0016779">
    <property type="term" value="F:nucleotidyltransferase activity"/>
    <property type="evidence" value="ECO:0007669"/>
    <property type="project" value="InterPro"/>
</dbReference>
<dbReference type="SUPFAM" id="SSF81301">
    <property type="entry name" value="Nucleotidyltransferase"/>
    <property type="match status" value="1"/>
</dbReference>
<name>A0A1G7VZ25_9BACT</name>
<dbReference type="OrthoDB" id="9809668at2"/>
<protein>
    <recommendedName>
        <fullName evidence="1">Polymerase nucleotidyl transferase domain-containing protein</fullName>
    </recommendedName>
</protein>
<dbReference type="RefSeq" id="WP_090156632.1">
    <property type="nucleotide sequence ID" value="NZ_FNAN01000021.1"/>
</dbReference>
<evidence type="ECO:0000259" key="1">
    <source>
        <dbReference type="Pfam" id="PF01909"/>
    </source>
</evidence>
<evidence type="ECO:0000313" key="3">
    <source>
        <dbReference type="Proteomes" id="UP000198748"/>
    </source>
</evidence>
<evidence type="ECO:0000313" key="2">
    <source>
        <dbReference type="EMBL" id="SDG65024.1"/>
    </source>
</evidence>